<organism evidence="2 3">
    <name type="scientific">Durusdinium trenchii</name>
    <dbReference type="NCBI Taxonomy" id="1381693"/>
    <lineage>
        <taxon>Eukaryota</taxon>
        <taxon>Sar</taxon>
        <taxon>Alveolata</taxon>
        <taxon>Dinophyceae</taxon>
        <taxon>Suessiales</taxon>
        <taxon>Symbiodiniaceae</taxon>
        <taxon>Durusdinium</taxon>
    </lineage>
</organism>
<reference evidence="2 3" key="1">
    <citation type="submission" date="2024-02" db="EMBL/GenBank/DDBJ databases">
        <authorList>
            <person name="Chen Y."/>
            <person name="Shah S."/>
            <person name="Dougan E. K."/>
            <person name="Thang M."/>
            <person name="Chan C."/>
        </authorList>
    </citation>
    <scope>NUCLEOTIDE SEQUENCE [LARGE SCALE GENOMIC DNA]</scope>
</reference>
<feature type="compositionally biased region" description="Basic and acidic residues" evidence="1">
    <location>
        <begin position="414"/>
        <end position="428"/>
    </location>
</feature>
<keyword evidence="3" id="KW-1185">Reference proteome</keyword>
<feature type="region of interest" description="Disordered" evidence="1">
    <location>
        <begin position="379"/>
        <end position="448"/>
    </location>
</feature>
<protein>
    <submittedName>
        <fullName evidence="2">Uncharacterized protein</fullName>
    </submittedName>
</protein>
<feature type="region of interest" description="Disordered" evidence="1">
    <location>
        <begin position="318"/>
        <end position="344"/>
    </location>
</feature>
<accession>A0ABP0IKH3</accession>
<evidence type="ECO:0000313" key="2">
    <source>
        <dbReference type="EMBL" id="CAK9001853.1"/>
    </source>
</evidence>
<gene>
    <name evidence="2" type="ORF">SCF082_LOCUS7098</name>
</gene>
<proteinExistence type="predicted"/>
<feature type="non-terminal residue" evidence="2">
    <location>
        <position position="448"/>
    </location>
</feature>
<feature type="compositionally biased region" description="Polar residues" evidence="1">
    <location>
        <begin position="325"/>
        <end position="340"/>
    </location>
</feature>
<dbReference type="Proteomes" id="UP001642464">
    <property type="component" value="Unassembled WGS sequence"/>
</dbReference>
<comment type="caution">
    <text evidence="2">The sequence shown here is derived from an EMBL/GenBank/DDBJ whole genome shotgun (WGS) entry which is preliminary data.</text>
</comment>
<name>A0ABP0IKH3_9DINO</name>
<dbReference type="EMBL" id="CAXAMM010003966">
    <property type="protein sequence ID" value="CAK9001853.1"/>
    <property type="molecule type" value="Genomic_DNA"/>
</dbReference>
<evidence type="ECO:0000256" key="1">
    <source>
        <dbReference type="SAM" id="MobiDB-lite"/>
    </source>
</evidence>
<sequence length="448" mass="50541">MDDCKTFWKGVSKEDPKLYKNPILMQEKEIYMPLVLHADKGPHSKVDSLHTITMYSLPAQDRRLGLEESSFLLVSIPNSTLLTKNKIIELGLKDVEPTMDVVGRAIAWSFNSLFRGKHPRADQDGKAFVSSERQSLASKSICTNGMRFILWATPADCEHNSLEYGLPHHGAKHPCMRCHCDTSLAPWNDFSPKAKWRGLLYTPAALAKKPLTNHWLPSIQGVNSFTFAYDFMHCADIGFSASAVANVLYDICYKHLGKLKKADKIKKLNDLVTEAYTALNTPRDVRVKRLTFSSFSDSDAPHQHYPSLMHSAIKAKQVSVEPNPKATTRSTSQKIDSQGTEVPDLLSARVGRTEPVWGGQSGLAQHHKNSSRCRYWRHQASEKTKHRAERGKAAGKPAQDTKTAKKEKKRKKEKKVEEAPPPERSERDRKRRRDPPGDGGQKQLRLER</sequence>
<evidence type="ECO:0000313" key="3">
    <source>
        <dbReference type="Proteomes" id="UP001642464"/>
    </source>
</evidence>